<name>A0A081BS79_9BACT</name>
<evidence type="ECO:0000256" key="6">
    <source>
        <dbReference type="ARBA" id="ARBA00023277"/>
    </source>
</evidence>
<evidence type="ECO:0000256" key="7">
    <source>
        <dbReference type="ARBA" id="ARBA00023295"/>
    </source>
</evidence>
<dbReference type="InterPro" id="IPR017853">
    <property type="entry name" value="GH"/>
</dbReference>
<dbReference type="GO" id="GO:0046373">
    <property type="term" value="P:L-arabinose metabolic process"/>
    <property type="evidence" value="ECO:0007669"/>
    <property type="project" value="InterPro"/>
</dbReference>
<evidence type="ECO:0000256" key="1">
    <source>
        <dbReference type="ARBA" id="ARBA00001462"/>
    </source>
</evidence>
<keyword evidence="6" id="KW-0119">Carbohydrate metabolism</keyword>
<protein>
    <recommendedName>
        <fullName evidence="4">non-reducing end alpha-L-arabinofuranosidase</fullName>
        <ecNumber evidence="4">3.2.1.55</ecNumber>
    </recommendedName>
</protein>
<evidence type="ECO:0000313" key="10">
    <source>
        <dbReference type="Proteomes" id="UP000030700"/>
    </source>
</evidence>
<keyword evidence="10" id="KW-1185">Reference proteome</keyword>
<dbReference type="Proteomes" id="UP000030700">
    <property type="component" value="Unassembled WGS sequence"/>
</dbReference>
<dbReference type="GO" id="GO:0000272">
    <property type="term" value="P:polysaccharide catabolic process"/>
    <property type="evidence" value="ECO:0007669"/>
    <property type="project" value="TreeGrafter"/>
</dbReference>
<organism evidence="9">
    <name type="scientific">Candidatus Moduliflexus flocculans</name>
    <dbReference type="NCBI Taxonomy" id="1499966"/>
    <lineage>
        <taxon>Bacteria</taxon>
        <taxon>Candidatus Moduliflexota</taxon>
        <taxon>Candidatus Moduliflexia</taxon>
        <taxon>Candidatus Moduliflexales</taxon>
        <taxon>Candidatus Moduliflexaceae</taxon>
    </lineage>
</organism>
<comment type="subunit">
    <text evidence="3">Homohexamer; trimer of dimers.</text>
</comment>
<keyword evidence="5" id="KW-0378">Hydrolase</keyword>
<dbReference type="GO" id="GO:0046556">
    <property type="term" value="F:alpha-L-arabinofuranosidase activity"/>
    <property type="evidence" value="ECO:0007669"/>
    <property type="project" value="UniProtKB-EC"/>
</dbReference>
<dbReference type="InterPro" id="IPR013780">
    <property type="entry name" value="Glyco_hydro_b"/>
</dbReference>
<sequence length="487" mass="54794">MMANQNFTHIETHRGCRPYNRMIFGQFLEHFHRQVYGGVFEPGSPLADAKGFRLDVIAALRELRVPIVRWPGGCFVSAYHWARGIGHDRQPSYDKAWRVEEPNTFGTDEFIEWCRLIGAEPYICTNAGTGSPEEMSDWVEYCNLDIGRWGRLRQANGYVKPHQVCYWSIGNENYGSWEMGAKTKEEWGRFVAESAKMMKRVDPSIKLLAAALPDVDWTLNLLKQAGQYLDCVSIHGYWDPLWQKDEPSDYATCMTRALEPEVAIRTTEQIIGVAGFEGQIGIAFDEWNLRGWHHPDGNSMRAIGARDRNDINATYTMADAVFSAGFLNACLRHPSVTMANMAPVINARGPLFVHPKGIIKRATFHVLAMYANLLEEYVAQNWTSCEMFTHDGNSVPALDVVATCDAARERWAIAAVNRHPLVSIRSHIAFEGKSLTGTHQMTTLSGDSPDACNDVDHPERVVPVTKDVCVEQGMVDFPPHSVNIVKF</sequence>
<dbReference type="Pfam" id="PF22848">
    <property type="entry name" value="ASD1_dom"/>
    <property type="match status" value="1"/>
</dbReference>
<evidence type="ECO:0000259" key="8">
    <source>
        <dbReference type="SMART" id="SM00813"/>
    </source>
</evidence>
<dbReference type="Gene3D" id="2.60.40.1180">
    <property type="entry name" value="Golgi alpha-mannosidase II"/>
    <property type="match status" value="1"/>
</dbReference>
<evidence type="ECO:0000256" key="5">
    <source>
        <dbReference type="ARBA" id="ARBA00022801"/>
    </source>
</evidence>
<dbReference type="Pfam" id="PF06964">
    <property type="entry name" value="Alpha-L-AF_C"/>
    <property type="match status" value="1"/>
</dbReference>
<reference evidence="9" key="1">
    <citation type="journal article" date="2015" name="PeerJ">
        <title>First genomic representation of candidate bacterial phylum KSB3 points to enhanced environmental sensing as a trigger of wastewater bulking.</title>
        <authorList>
            <person name="Sekiguchi Y."/>
            <person name="Ohashi A."/>
            <person name="Parks D.H."/>
            <person name="Yamauchi T."/>
            <person name="Tyson G.W."/>
            <person name="Hugenholtz P."/>
        </authorList>
    </citation>
    <scope>NUCLEOTIDE SEQUENCE [LARGE SCALE GENOMIC DNA]</scope>
</reference>
<dbReference type="SUPFAM" id="SSF51011">
    <property type="entry name" value="Glycosyl hydrolase domain"/>
    <property type="match status" value="1"/>
</dbReference>
<dbReference type="SUPFAM" id="SSF51445">
    <property type="entry name" value="(Trans)glycosidases"/>
    <property type="match status" value="1"/>
</dbReference>
<dbReference type="EMBL" id="DF820461">
    <property type="protein sequence ID" value="GAK54260.1"/>
    <property type="molecule type" value="Genomic_DNA"/>
</dbReference>
<dbReference type="HOGENOM" id="CLU_017810_1_0_0"/>
<dbReference type="SMART" id="SM00813">
    <property type="entry name" value="Alpha-L-AF_C"/>
    <property type="match status" value="1"/>
</dbReference>
<dbReference type="AlphaFoldDB" id="A0A081BS79"/>
<dbReference type="InterPro" id="IPR010720">
    <property type="entry name" value="Alpha-L-AF_C"/>
</dbReference>
<dbReference type="EC" id="3.2.1.55" evidence="4"/>
<dbReference type="PANTHER" id="PTHR43576">
    <property type="entry name" value="ALPHA-L-ARABINOFURANOSIDASE C-RELATED"/>
    <property type="match status" value="1"/>
</dbReference>
<evidence type="ECO:0000256" key="3">
    <source>
        <dbReference type="ARBA" id="ARBA00011165"/>
    </source>
</evidence>
<dbReference type="STRING" id="1499966.U14_05539"/>
<dbReference type="PANTHER" id="PTHR43576:SF3">
    <property type="entry name" value="ALPHA-L-ARABINOFURANOSIDASE C"/>
    <property type="match status" value="1"/>
</dbReference>
<evidence type="ECO:0000256" key="4">
    <source>
        <dbReference type="ARBA" id="ARBA00012670"/>
    </source>
</evidence>
<accession>A0A081BS79</accession>
<evidence type="ECO:0000256" key="2">
    <source>
        <dbReference type="ARBA" id="ARBA00007186"/>
    </source>
</evidence>
<gene>
    <name evidence="9" type="ORF">U14_05539</name>
</gene>
<dbReference type="Gene3D" id="3.20.20.80">
    <property type="entry name" value="Glycosidases"/>
    <property type="match status" value="1"/>
</dbReference>
<keyword evidence="7" id="KW-0326">Glycosidase</keyword>
<evidence type="ECO:0000313" key="9">
    <source>
        <dbReference type="EMBL" id="GAK54260.1"/>
    </source>
</evidence>
<comment type="catalytic activity">
    <reaction evidence="1">
        <text>Hydrolysis of terminal non-reducing alpha-L-arabinofuranoside residues in alpha-L-arabinosides.</text>
        <dbReference type="EC" id="3.2.1.55"/>
    </reaction>
</comment>
<dbReference type="InterPro" id="IPR055235">
    <property type="entry name" value="ASD1_cat"/>
</dbReference>
<comment type="similarity">
    <text evidence="2">Belongs to the glycosyl hydrolase 51 family.</text>
</comment>
<proteinExistence type="inferred from homology"/>
<feature type="domain" description="Alpha-L-arabinofuranosidase C-terminal" evidence="8">
    <location>
        <begin position="285"/>
        <end position="481"/>
    </location>
</feature>